<dbReference type="SUPFAM" id="SSF51735">
    <property type="entry name" value="NAD(P)-binding Rossmann-fold domains"/>
    <property type="match status" value="1"/>
</dbReference>
<sequence>MDFVNEGWENGPTSKRELMEPGKIKKDNIFIMAYGMAYFLVFVIWELLAALFSFLWRLIVRPEPKSLKGRVCLVTGSGRGLGREFCLALAKEGAVIACADINEANNKTTAEMVQELGAKAVAYKINVAIKKDVEELVSKIEKDLGPVYLLINNAAVVYSTPHIDEEFIRASFNVNVMGPIWLTNAVLPTMKMRDEGHIVNISSLSSKIVMPPLNIYGATKCSMAYFGECVRAELLFADKNNIFVTNVHPTVMNSSEDYLRCTQMKVNMFVEMEEVVKATMDAIHYNYDEVIIPPISKYPLILITEMMPSRTSTKLMKLVIDKWNFPNREQTKCLPWGNIIKESSLIENNKDVRTER</sequence>
<dbReference type="Pfam" id="PF00106">
    <property type="entry name" value="adh_short"/>
    <property type="match status" value="1"/>
</dbReference>
<dbReference type="GO" id="GO:0005811">
    <property type="term" value="C:lipid droplet"/>
    <property type="evidence" value="ECO:0007669"/>
    <property type="project" value="TreeGrafter"/>
</dbReference>
<dbReference type="GO" id="GO:0016616">
    <property type="term" value="F:oxidoreductase activity, acting on the CH-OH group of donors, NAD or NADP as acceptor"/>
    <property type="evidence" value="ECO:0007669"/>
    <property type="project" value="TreeGrafter"/>
</dbReference>
<dbReference type="OrthoDB" id="6611127at2759"/>
<comment type="similarity">
    <text evidence="1">Belongs to the short-chain dehydrogenases/reductases (SDR) family.</text>
</comment>
<reference evidence="3" key="1">
    <citation type="submission" date="2022-01" db="EMBL/GenBank/DDBJ databases">
        <authorList>
            <person name="King R."/>
        </authorList>
    </citation>
    <scope>NUCLEOTIDE SEQUENCE</scope>
</reference>
<name>A0A9P0EEA6_NEZVI</name>
<dbReference type="PRINTS" id="PR00081">
    <property type="entry name" value="GDHRDH"/>
</dbReference>
<dbReference type="PRINTS" id="PR00080">
    <property type="entry name" value="SDRFAMILY"/>
</dbReference>
<dbReference type="EMBL" id="OV725077">
    <property type="protein sequence ID" value="CAH1392226.1"/>
    <property type="molecule type" value="Genomic_DNA"/>
</dbReference>
<evidence type="ECO:0000313" key="3">
    <source>
        <dbReference type="EMBL" id="CAH1392226.1"/>
    </source>
</evidence>
<keyword evidence="2" id="KW-0472">Membrane</keyword>
<proteinExistence type="inferred from homology"/>
<keyword evidence="4" id="KW-1185">Reference proteome</keyword>
<dbReference type="Proteomes" id="UP001152798">
    <property type="component" value="Chromosome 1"/>
</dbReference>
<accession>A0A9P0EEA6</accession>
<evidence type="ECO:0000256" key="1">
    <source>
        <dbReference type="RuleBase" id="RU000363"/>
    </source>
</evidence>
<dbReference type="AlphaFoldDB" id="A0A9P0EEA6"/>
<evidence type="ECO:0000256" key="2">
    <source>
        <dbReference type="SAM" id="Phobius"/>
    </source>
</evidence>
<organism evidence="3 4">
    <name type="scientific">Nezara viridula</name>
    <name type="common">Southern green stink bug</name>
    <name type="synonym">Cimex viridulus</name>
    <dbReference type="NCBI Taxonomy" id="85310"/>
    <lineage>
        <taxon>Eukaryota</taxon>
        <taxon>Metazoa</taxon>
        <taxon>Ecdysozoa</taxon>
        <taxon>Arthropoda</taxon>
        <taxon>Hexapoda</taxon>
        <taxon>Insecta</taxon>
        <taxon>Pterygota</taxon>
        <taxon>Neoptera</taxon>
        <taxon>Paraneoptera</taxon>
        <taxon>Hemiptera</taxon>
        <taxon>Heteroptera</taxon>
        <taxon>Panheteroptera</taxon>
        <taxon>Pentatomomorpha</taxon>
        <taxon>Pentatomoidea</taxon>
        <taxon>Pentatomidae</taxon>
        <taxon>Pentatominae</taxon>
        <taxon>Nezara</taxon>
    </lineage>
</organism>
<dbReference type="PANTHER" id="PTHR24322:SF748">
    <property type="entry name" value="FI23927P1-RELATED"/>
    <property type="match status" value="1"/>
</dbReference>
<gene>
    <name evidence="3" type="ORF">NEZAVI_LOCUS3088</name>
</gene>
<keyword evidence="2" id="KW-1133">Transmembrane helix</keyword>
<dbReference type="InterPro" id="IPR002347">
    <property type="entry name" value="SDR_fam"/>
</dbReference>
<protein>
    <submittedName>
        <fullName evidence="3">Uncharacterized protein</fullName>
    </submittedName>
</protein>
<evidence type="ECO:0000313" key="4">
    <source>
        <dbReference type="Proteomes" id="UP001152798"/>
    </source>
</evidence>
<feature type="transmembrane region" description="Helical" evidence="2">
    <location>
        <begin position="29"/>
        <end position="60"/>
    </location>
</feature>
<keyword evidence="2" id="KW-0812">Transmembrane</keyword>
<dbReference type="Gene3D" id="3.40.50.720">
    <property type="entry name" value="NAD(P)-binding Rossmann-like Domain"/>
    <property type="match status" value="1"/>
</dbReference>
<dbReference type="PANTHER" id="PTHR24322">
    <property type="entry name" value="PKSB"/>
    <property type="match status" value="1"/>
</dbReference>
<dbReference type="InterPro" id="IPR036291">
    <property type="entry name" value="NAD(P)-bd_dom_sf"/>
</dbReference>